<keyword evidence="3" id="KW-1185">Reference proteome</keyword>
<evidence type="ECO:0000313" key="2">
    <source>
        <dbReference type="EMBL" id="MED6223462.1"/>
    </source>
</evidence>
<feature type="region of interest" description="Disordered" evidence="1">
    <location>
        <begin position="74"/>
        <end position="115"/>
    </location>
</feature>
<proteinExistence type="predicted"/>
<gene>
    <name evidence="2" type="ORF">PIB30_074171</name>
</gene>
<evidence type="ECO:0000313" key="3">
    <source>
        <dbReference type="Proteomes" id="UP001341840"/>
    </source>
</evidence>
<dbReference type="EMBL" id="JASCZI010272776">
    <property type="protein sequence ID" value="MED6223462.1"/>
    <property type="molecule type" value="Genomic_DNA"/>
</dbReference>
<organism evidence="2 3">
    <name type="scientific">Stylosanthes scabra</name>
    <dbReference type="NCBI Taxonomy" id="79078"/>
    <lineage>
        <taxon>Eukaryota</taxon>
        <taxon>Viridiplantae</taxon>
        <taxon>Streptophyta</taxon>
        <taxon>Embryophyta</taxon>
        <taxon>Tracheophyta</taxon>
        <taxon>Spermatophyta</taxon>
        <taxon>Magnoliopsida</taxon>
        <taxon>eudicotyledons</taxon>
        <taxon>Gunneridae</taxon>
        <taxon>Pentapetalae</taxon>
        <taxon>rosids</taxon>
        <taxon>fabids</taxon>
        <taxon>Fabales</taxon>
        <taxon>Fabaceae</taxon>
        <taxon>Papilionoideae</taxon>
        <taxon>50 kb inversion clade</taxon>
        <taxon>dalbergioids sensu lato</taxon>
        <taxon>Dalbergieae</taxon>
        <taxon>Pterocarpus clade</taxon>
        <taxon>Stylosanthes</taxon>
    </lineage>
</organism>
<name>A0ABU6ZN77_9FABA</name>
<reference evidence="2 3" key="1">
    <citation type="journal article" date="2023" name="Plants (Basel)">
        <title>Bridging the Gap: Combining Genomics and Transcriptomics Approaches to Understand Stylosanthes scabra, an Orphan Legume from the Brazilian Caatinga.</title>
        <authorList>
            <person name="Ferreira-Neto J.R.C."/>
            <person name="da Silva M.D."/>
            <person name="Binneck E."/>
            <person name="de Melo N.F."/>
            <person name="da Silva R.H."/>
            <person name="de Melo A.L.T.M."/>
            <person name="Pandolfi V."/>
            <person name="Bustamante F.O."/>
            <person name="Brasileiro-Vidal A.C."/>
            <person name="Benko-Iseppon A.M."/>
        </authorList>
    </citation>
    <scope>NUCLEOTIDE SEQUENCE [LARGE SCALE GENOMIC DNA]</scope>
    <source>
        <tissue evidence="2">Leaves</tissue>
    </source>
</reference>
<accession>A0ABU6ZN77</accession>
<sequence length="166" mass="19548">MRLWARISRIGSKQVAVENENSYSVEQEVNENVVAMEPDEEIRNKPMGEVLNLLQDVRQQQGNKGIIITETKCKEGRQQKTGEEERQNKGEWPKMEWRGKEEMEQNKEGQTGKRKELLRYAENEGRPTIKKFKAKPKIEYFVEMPDDYEDSVEVNQVGERKMEDQQ</sequence>
<comment type="caution">
    <text evidence="2">The sequence shown here is derived from an EMBL/GenBank/DDBJ whole genome shotgun (WGS) entry which is preliminary data.</text>
</comment>
<dbReference type="Proteomes" id="UP001341840">
    <property type="component" value="Unassembled WGS sequence"/>
</dbReference>
<evidence type="ECO:0000256" key="1">
    <source>
        <dbReference type="SAM" id="MobiDB-lite"/>
    </source>
</evidence>
<protein>
    <submittedName>
        <fullName evidence="2">Uncharacterized protein</fullName>
    </submittedName>
</protein>